<evidence type="ECO:0008006" key="3">
    <source>
        <dbReference type="Google" id="ProtNLM"/>
    </source>
</evidence>
<organism evidence="1 2">
    <name type="scientific">Vigna mungo</name>
    <name type="common">Black gram</name>
    <name type="synonym">Phaseolus mungo</name>
    <dbReference type="NCBI Taxonomy" id="3915"/>
    <lineage>
        <taxon>Eukaryota</taxon>
        <taxon>Viridiplantae</taxon>
        <taxon>Streptophyta</taxon>
        <taxon>Embryophyta</taxon>
        <taxon>Tracheophyta</taxon>
        <taxon>Spermatophyta</taxon>
        <taxon>Magnoliopsida</taxon>
        <taxon>eudicotyledons</taxon>
        <taxon>Gunneridae</taxon>
        <taxon>Pentapetalae</taxon>
        <taxon>rosids</taxon>
        <taxon>fabids</taxon>
        <taxon>Fabales</taxon>
        <taxon>Fabaceae</taxon>
        <taxon>Papilionoideae</taxon>
        <taxon>50 kb inversion clade</taxon>
        <taxon>NPAAA clade</taxon>
        <taxon>indigoferoid/millettioid clade</taxon>
        <taxon>Phaseoleae</taxon>
        <taxon>Vigna</taxon>
    </lineage>
</organism>
<dbReference type="CDD" id="cd09272">
    <property type="entry name" value="RNase_HI_RT_Ty1"/>
    <property type="match status" value="1"/>
</dbReference>
<gene>
    <name evidence="1" type="ORF">V8G54_006600</name>
</gene>
<dbReference type="PANTHER" id="PTHR11439">
    <property type="entry name" value="GAG-POL-RELATED RETROTRANSPOSON"/>
    <property type="match status" value="1"/>
</dbReference>
<dbReference type="EMBL" id="CP144699">
    <property type="protein sequence ID" value="WVZ19278.1"/>
    <property type="molecule type" value="Genomic_DNA"/>
</dbReference>
<evidence type="ECO:0000313" key="1">
    <source>
        <dbReference type="EMBL" id="WVZ19278.1"/>
    </source>
</evidence>
<protein>
    <recommendedName>
        <fullName evidence="3">Retrovirus-related Pol polyprotein from transposon TNT 1-94</fullName>
    </recommendedName>
</protein>
<reference evidence="1 2" key="1">
    <citation type="journal article" date="2023" name="Life. Sci Alliance">
        <title>Evolutionary insights into 3D genome organization and epigenetic landscape of Vigna mungo.</title>
        <authorList>
            <person name="Junaid A."/>
            <person name="Singh B."/>
            <person name="Bhatia S."/>
        </authorList>
    </citation>
    <scope>NUCLEOTIDE SEQUENCE [LARGE SCALE GENOMIC DNA]</scope>
    <source>
        <strain evidence="1">Urdbean</strain>
    </source>
</reference>
<accession>A0AAQ3S7I1</accession>
<dbReference type="Proteomes" id="UP001374535">
    <property type="component" value="Chromosome 2"/>
</dbReference>
<dbReference type="PANTHER" id="PTHR11439:SF467">
    <property type="entry name" value="INTEGRASE CATALYTIC DOMAIN-CONTAINING PROTEIN"/>
    <property type="match status" value="1"/>
</dbReference>
<evidence type="ECO:0000313" key="2">
    <source>
        <dbReference type="Proteomes" id="UP001374535"/>
    </source>
</evidence>
<sequence length="136" mass="15814">MKWTLRYLIGTSRVCLCFGSGKLVLNDYTDVYMTSDVDSRKYTFVYMMNFARGAMSWQSILQKCVVPSSTEAKYIVVIEVIKKLFWMQKFLQELGLSQEKYVLYCDSQSAIHLGNNSTSHLMLKYIEVDVIGYEMH</sequence>
<name>A0AAQ3S7I1_VIGMU</name>
<keyword evidence="2" id="KW-1185">Reference proteome</keyword>
<dbReference type="AlphaFoldDB" id="A0AAQ3S7I1"/>
<proteinExistence type="predicted"/>